<evidence type="ECO:0000259" key="6">
    <source>
        <dbReference type="Pfam" id="PF25954"/>
    </source>
</evidence>
<keyword evidence="8" id="KW-1185">Reference proteome</keyword>
<dbReference type="Proteomes" id="UP000004198">
    <property type="component" value="Unassembled WGS sequence"/>
</dbReference>
<comment type="caution">
    <text evidence="7">The sequence shown here is derived from an EMBL/GenBank/DDBJ whole genome shotgun (WGS) entry which is preliminary data.</text>
</comment>
<feature type="domain" description="CusB-like beta-barrel" evidence="6">
    <location>
        <begin position="285"/>
        <end position="357"/>
    </location>
</feature>
<dbReference type="SUPFAM" id="SSF111369">
    <property type="entry name" value="HlyD-like secretion proteins"/>
    <property type="match status" value="2"/>
</dbReference>
<proteinExistence type="inferred from homology"/>
<dbReference type="PANTHER" id="PTHR32347:SF23">
    <property type="entry name" value="BLL5650 PROTEIN"/>
    <property type="match status" value="1"/>
</dbReference>
<protein>
    <submittedName>
        <fullName evidence="7">Secretion protein HlyD family protein</fullName>
    </submittedName>
</protein>
<dbReference type="Pfam" id="PF25881">
    <property type="entry name" value="HH_YBHG"/>
    <property type="match status" value="1"/>
</dbReference>
<name>C6PZM8_9CLOT</name>
<gene>
    <name evidence="7" type="ORF">CcarbDRAFT_4245</name>
</gene>
<evidence type="ECO:0000313" key="8">
    <source>
        <dbReference type="Proteomes" id="UP000004198"/>
    </source>
</evidence>
<comment type="subcellular location">
    <subcellularLocation>
        <location evidence="1">Cell envelope</location>
    </subcellularLocation>
</comment>
<dbReference type="eggNOG" id="COG0845">
    <property type="taxonomic scope" value="Bacteria"/>
</dbReference>
<dbReference type="PANTHER" id="PTHR32347">
    <property type="entry name" value="EFFLUX SYSTEM COMPONENT YKNX-RELATED"/>
    <property type="match status" value="1"/>
</dbReference>
<dbReference type="STRING" id="536227.Ccar_22465"/>
<dbReference type="Gene3D" id="2.40.30.170">
    <property type="match status" value="1"/>
</dbReference>
<dbReference type="Gene3D" id="2.40.50.100">
    <property type="match status" value="1"/>
</dbReference>
<dbReference type="InterPro" id="IPR050465">
    <property type="entry name" value="UPF0194_transport"/>
</dbReference>
<evidence type="ECO:0000259" key="5">
    <source>
        <dbReference type="Pfam" id="PF25881"/>
    </source>
</evidence>
<dbReference type="EMBL" id="ACVI01000097">
    <property type="protein sequence ID" value="EET85305.1"/>
    <property type="molecule type" value="Genomic_DNA"/>
</dbReference>
<reference evidence="7 8" key="1">
    <citation type="submission" date="2009-06" db="EMBL/GenBank/DDBJ databases">
        <title>The draft genome of Clostridium carboxidivorans P7.</title>
        <authorList>
            <consortium name="US DOE Joint Genome Institute (JGI-PGF)"/>
            <person name="Lucas S."/>
            <person name="Copeland A."/>
            <person name="Lapidus A."/>
            <person name="Glavina del Rio T."/>
            <person name="Tice H."/>
            <person name="Bruce D."/>
            <person name="Goodwin L."/>
            <person name="Pitluck S."/>
            <person name="Larimer F."/>
            <person name="Land M.L."/>
            <person name="Hauser L."/>
            <person name="Hemme C.L."/>
        </authorList>
    </citation>
    <scope>NUCLEOTIDE SEQUENCE [LARGE SCALE GENOMIC DNA]</scope>
    <source>
        <strain evidence="7 8">P7</strain>
    </source>
</reference>
<feature type="coiled-coil region" evidence="4">
    <location>
        <begin position="183"/>
        <end position="217"/>
    </location>
</feature>
<dbReference type="GO" id="GO:0030313">
    <property type="term" value="C:cell envelope"/>
    <property type="evidence" value="ECO:0007669"/>
    <property type="project" value="UniProtKB-SubCell"/>
</dbReference>
<accession>C6PZM8</accession>
<keyword evidence="3 4" id="KW-0175">Coiled coil</keyword>
<feature type="domain" description="YbhG-like alpha-helical hairpin" evidence="5">
    <location>
        <begin position="117"/>
        <end position="246"/>
    </location>
</feature>
<evidence type="ECO:0000256" key="2">
    <source>
        <dbReference type="ARBA" id="ARBA00009477"/>
    </source>
</evidence>
<evidence type="ECO:0000256" key="1">
    <source>
        <dbReference type="ARBA" id="ARBA00004196"/>
    </source>
</evidence>
<dbReference type="GO" id="GO:0016020">
    <property type="term" value="C:membrane"/>
    <property type="evidence" value="ECO:0007669"/>
    <property type="project" value="InterPro"/>
</dbReference>
<dbReference type="InterPro" id="IPR059052">
    <property type="entry name" value="HH_YbhG-like"/>
</dbReference>
<dbReference type="Gene3D" id="1.10.287.470">
    <property type="entry name" value="Helix hairpin bin"/>
    <property type="match status" value="1"/>
</dbReference>
<dbReference type="InterPro" id="IPR006143">
    <property type="entry name" value="RND_pump_MFP"/>
</dbReference>
<evidence type="ECO:0000313" key="7">
    <source>
        <dbReference type="EMBL" id="EET85305.1"/>
    </source>
</evidence>
<organism evidence="7 8">
    <name type="scientific">Clostridium carboxidivorans P7</name>
    <dbReference type="NCBI Taxonomy" id="536227"/>
    <lineage>
        <taxon>Bacteria</taxon>
        <taxon>Bacillati</taxon>
        <taxon>Bacillota</taxon>
        <taxon>Clostridia</taxon>
        <taxon>Eubacteriales</taxon>
        <taxon>Clostridiaceae</taxon>
        <taxon>Clostridium</taxon>
    </lineage>
</organism>
<dbReference type="FunFam" id="2.40.30.170:FF:000010">
    <property type="entry name" value="Efflux RND transporter periplasmic adaptor subunit"/>
    <property type="match status" value="1"/>
</dbReference>
<dbReference type="AlphaFoldDB" id="C6PZM8"/>
<dbReference type="GO" id="GO:0022857">
    <property type="term" value="F:transmembrane transporter activity"/>
    <property type="evidence" value="ECO:0007669"/>
    <property type="project" value="InterPro"/>
</dbReference>
<comment type="similarity">
    <text evidence="2">Belongs to the membrane fusion protein (MFP) (TC 8.A.1) family.</text>
</comment>
<dbReference type="NCBIfam" id="TIGR01730">
    <property type="entry name" value="RND_mfp"/>
    <property type="match status" value="1"/>
</dbReference>
<evidence type="ECO:0000256" key="4">
    <source>
        <dbReference type="SAM" id="Coils"/>
    </source>
</evidence>
<dbReference type="Pfam" id="PF25954">
    <property type="entry name" value="Beta-barrel_RND_2"/>
    <property type="match status" value="1"/>
</dbReference>
<evidence type="ECO:0000256" key="3">
    <source>
        <dbReference type="ARBA" id="ARBA00023054"/>
    </source>
</evidence>
<dbReference type="InterPro" id="IPR058792">
    <property type="entry name" value="Beta-barrel_RND_2"/>
</dbReference>
<sequence length="358" mass="38006">MEVLIIENINQLIYNVSRRTVYIRIIRARSVKMKKITLLCLVLAVVLSGCGSSGTNTSKSIQNTKTIQQSSSNQFIMAGKIQANDEANITSKISAKVTQISVDVGSKVNQGDVIIKLDAQDLQAQVDKAQATVNTARANLANASSGSRPEQIEQEQAIVDGAAQGYETAKKTYDRIQALVSSGSEAQQQLDLAKQQLASAEGQYKSAQAQLELLKNGPTSSSIDVFKAQVNEAEAGLKIAQTSLNNATITAPISGTVNAKNINVGETASPGTTLVSISNSGALCVNAYAPVEIVNGLKEGQDVMIKVSEIPDKEFQGKITVINSKLSSESRNILVKVSVVDPNSLLKPGMFAEVGLKK</sequence>